<evidence type="ECO:0000256" key="9">
    <source>
        <dbReference type="ARBA" id="ARBA00023002"/>
    </source>
</evidence>
<evidence type="ECO:0000313" key="13">
    <source>
        <dbReference type="EMBL" id="KAF9077868.1"/>
    </source>
</evidence>
<comment type="similarity">
    <text evidence="4">Belongs to the cytochrome P450 family.</text>
</comment>
<evidence type="ECO:0000256" key="2">
    <source>
        <dbReference type="ARBA" id="ARBA00004370"/>
    </source>
</evidence>
<name>A0A9P5UGU3_9AGAR</name>
<evidence type="ECO:0000313" key="14">
    <source>
        <dbReference type="Proteomes" id="UP000772434"/>
    </source>
</evidence>
<comment type="cofactor">
    <cofactor evidence="1">
        <name>heme</name>
        <dbReference type="ChEBI" id="CHEBI:30413"/>
    </cofactor>
</comment>
<dbReference type="AlphaFoldDB" id="A0A9P5UGU3"/>
<comment type="subcellular location">
    <subcellularLocation>
        <location evidence="2">Membrane</location>
    </subcellularLocation>
</comment>
<keyword evidence="11" id="KW-0503">Monooxygenase</keyword>
<keyword evidence="10" id="KW-0408">Iron</keyword>
<evidence type="ECO:0000256" key="7">
    <source>
        <dbReference type="ARBA" id="ARBA00022723"/>
    </source>
</evidence>
<keyword evidence="14" id="KW-1185">Reference proteome</keyword>
<keyword evidence="5" id="KW-0349">Heme</keyword>
<evidence type="ECO:0000256" key="8">
    <source>
        <dbReference type="ARBA" id="ARBA00022989"/>
    </source>
</evidence>
<dbReference type="GO" id="GO:0004497">
    <property type="term" value="F:monooxygenase activity"/>
    <property type="evidence" value="ECO:0007669"/>
    <property type="project" value="UniProtKB-KW"/>
</dbReference>
<evidence type="ECO:0000256" key="1">
    <source>
        <dbReference type="ARBA" id="ARBA00001971"/>
    </source>
</evidence>
<sequence length="151" mass="17398">MYYLLFLYFAFSSLFVLALYRLFFHPLCEYPGPPLAALTDWYQAYYNIVKGGGLVIKYEQLHKLHGPVIRVGPNTLHFNDRQAYHDIYTYGSTLVKHSELYDALGVHAPKSSIIFCDPEVSKQRRGSLQPLFSRRAVISLEYTIQQKVCVA</sequence>
<dbReference type="PANTHER" id="PTHR24305:SF166">
    <property type="entry name" value="CYTOCHROME P450 12A4, MITOCHONDRIAL-RELATED"/>
    <property type="match status" value="1"/>
</dbReference>
<dbReference type="OrthoDB" id="3171356at2759"/>
<evidence type="ECO:0000256" key="4">
    <source>
        <dbReference type="ARBA" id="ARBA00010617"/>
    </source>
</evidence>
<reference evidence="13" key="1">
    <citation type="submission" date="2020-11" db="EMBL/GenBank/DDBJ databases">
        <authorList>
            <consortium name="DOE Joint Genome Institute"/>
            <person name="Ahrendt S."/>
            <person name="Riley R."/>
            <person name="Andreopoulos W."/>
            <person name="Labutti K."/>
            <person name="Pangilinan J."/>
            <person name="Ruiz-Duenas F.J."/>
            <person name="Barrasa J.M."/>
            <person name="Sanchez-Garcia M."/>
            <person name="Camarero S."/>
            <person name="Miyauchi S."/>
            <person name="Serrano A."/>
            <person name="Linde D."/>
            <person name="Babiker R."/>
            <person name="Drula E."/>
            <person name="Ayuso-Fernandez I."/>
            <person name="Pacheco R."/>
            <person name="Padilla G."/>
            <person name="Ferreira P."/>
            <person name="Barriuso J."/>
            <person name="Kellner H."/>
            <person name="Castanera R."/>
            <person name="Alfaro M."/>
            <person name="Ramirez L."/>
            <person name="Pisabarro A.G."/>
            <person name="Kuo A."/>
            <person name="Tritt A."/>
            <person name="Lipzen A."/>
            <person name="He G."/>
            <person name="Yan M."/>
            <person name="Ng V."/>
            <person name="Cullen D."/>
            <person name="Martin F."/>
            <person name="Rosso M.-N."/>
            <person name="Henrissat B."/>
            <person name="Hibbett D."/>
            <person name="Martinez A.T."/>
            <person name="Grigoriev I.V."/>
        </authorList>
    </citation>
    <scope>NUCLEOTIDE SEQUENCE</scope>
    <source>
        <strain evidence="13">AH 40177</strain>
    </source>
</reference>
<dbReference type="SUPFAM" id="SSF48264">
    <property type="entry name" value="Cytochrome P450"/>
    <property type="match status" value="1"/>
</dbReference>
<evidence type="ECO:0000256" key="12">
    <source>
        <dbReference type="ARBA" id="ARBA00023136"/>
    </source>
</evidence>
<dbReference type="GO" id="GO:0020037">
    <property type="term" value="F:heme binding"/>
    <property type="evidence" value="ECO:0007669"/>
    <property type="project" value="InterPro"/>
</dbReference>
<dbReference type="Proteomes" id="UP000772434">
    <property type="component" value="Unassembled WGS sequence"/>
</dbReference>
<dbReference type="EMBL" id="JADNRY010000003">
    <property type="protein sequence ID" value="KAF9077868.1"/>
    <property type="molecule type" value="Genomic_DNA"/>
</dbReference>
<evidence type="ECO:0000256" key="11">
    <source>
        <dbReference type="ARBA" id="ARBA00023033"/>
    </source>
</evidence>
<keyword evidence="12" id="KW-0472">Membrane</keyword>
<keyword evidence="6" id="KW-0812">Transmembrane</keyword>
<proteinExistence type="inferred from homology"/>
<evidence type="ECO:0000256" key="3">
    <source>
        <dbReference type="ARBA" id="ARBA00004721"/>
    </source>
</evidence>
<accession>A0A9P5UGU3</accession>
<keyword evidence="7" id="KW-0479">Metal-binding</keyword>
<dbReference type="GO" id="GO:0005506">
    <property type="term" value="F:iron ion binding"/>
    <property type="evidence" value="ECO:0007669"/>
    <property type="project" value="InterPro"/>
</dbReference>
<evidence type="ECO:0000256" key="6">
    <source>
        <dbReference type="ARBA" id="ARBA00022692"/>
    </source>
</evidence>
<organism evidence="13 14">
    <name type="scientific">Rhodocollybia butyracea</name>
    <dbReference type="NCBI Taxonomy" id="206335"/>
    <lineage>
        <taxon>Eukaryota</taxon>
        <taxon>Fungi</taxon>
        <taxon>Dikarya</taxon>
        <taxon>Basidiomycota</taxon>
        <taxon>Agaricomycotina</taxon>
        <taxon>Agaricomycetes</taxon>
        <taxon>Agaricomycetidae</taxon>
        <taxon>Agaricales</taxon>
        <taxon>Marasmiineae</taxon>
        <taxon>Omphalotaceae</taxon>
        <taxon>Rhodocollybia</taxon>
    </lineage>
</organism>
<dbReference type="Gene3D" id="1.10.630.10">
    <property type="entry name" value="Cytochrome P450"/>
    <property type="match status" value="1"/>
</dbReference>
<dbReference type="GO" id="GO:0016020">
    <property type="term" value="C:membrane"/>
    <property type="evidence" value="ECO:0007669"/>
    <property type="project" value="UniProtKB-SubCell"/>
</dbReference>
<comment type="pathway">
    <text evidence="3">Secondary metabolite biosynthesis; terpenoid biosynthesis.</text>
</comment>
<protein>
    <submittedName>
        <fullName evidence="13">Cytochrome P450</fullName>
    </submittedName>
</protein>
<dbReference type="InterPro" id="IPR050121">
    <property type="entry name" value="Cytochrome_P450_monoxygenase"/>
</dbReference>
<evidence type="ECO:0000256" key="5">
    <source>
        <dbReference type="ARBA" id="ARBA00022617"/>
    </source>
</evidence>
<dbReference type="PANTHER" id="PTHR24305">
    <property type="entry name" value="CYTOCHROME P450"/>
    <property type="match status" value="1"/>
</dbReference>
<evidence type="ECO:0000256" key="10">
    <source>
        <dbReference type="ARBA" id="ARBA00023004"/>
    </source>
</evidence>
<dbReference type="GO" id="GO:0016705">
    <property type="term" value="F:oxidoreductase activity, acting on paired donors, with incorporation or reduction of molecular oxygen"/>
    <property type="evidence" value="ECO:0007669"/>
    <property type="project" value="InterPro"/>
</dbReference>
<keyword evidence="9" id="KW-0560">Oxidoreductase</keyword>
<gene>
    <name evidence="13" type="ORF">BDP27DRAFT_1208652</name>
</gene>
<keyword evidence="8" id="KW-1133">Transmembrane helix</keyword>
<comment type="caution">
    <text evidence="13">The sequence shown here is derived from an EMBL/GenBank/DDBJ whole genome shotgun (WGS) entry which is preliminary data.</text>
</comment>
<dbReference type="InterPro" id="IPR036396">
    <property type="entry name" value="Cyt_P450_sf"/>
</dbReference>